<proteinExistence type="predicted"/>
<evidence type="ECO:0000313" key="2">
    <source>
        <dbReference type="Proteomes" id="UP000235293"/>
    </source>
</evidence>
<reference evidence="1 2" key="1">
    <citation type="submission" date="2017-09" db="EMBL/GenBank/DDBJ databases">
        <title>Bacterial strain isolated from the female urinary microbiota.</title>
        <authorList>
            <person name="Thomas-White K."/>
            <person name="Kumar N."/>
            <person name="Forster S."/>
            <person name="Putonti C."/>
            <person name="Lawley T."/>
            <person name="Wolfe A.J."/>
        </authorList>
    </citation>
    <scope>NUCLEOTIDE SEQUENCE [LARGE SCALE GENOMIC DNA]</scope>
    <source>
        <strain evidence="1 2">UMB0411</strain>
    </source>
</reference>
<dbReference type="Proteomes" id="UP000235293">
    <property type="component" value="Unassembled WGS sequence"/>
</dbReference>
<comment type="caution">
    <text evidence="1">The sequence shown here is derived from an EMBL/GenBank/DDBJ whole genome shotgun (WGS) entry which is preliminary data.</text>
</comment>
<sequence>MQKLKECQIPRNVATSLGELLGCFYAQESSYQANLKPFCDIFLSLKGAPNIHSVHSKKCEYVASTFLSQIAH</sequence>
<name>A0A9X7FEK4_9BIFI</name>
<organism evidence="1 2">
    <name type="scientific">Gardnerella swidsinskii</name>
    <dbReference type="NCBI Taxonomy" id="2792979"/>
    <lineage>
        <taxon>Bacteria</taxon>
        <taxon>Bacillati</taxon>
        <taxon>Actinomycetota</taxon>
        <taxon>Actinomycetes</taxon>
        <taxon>Bifidobacteriales</taxon>
        <taxon>Bifidobacteriaceae</taxon>
        <taxon>Gardnerella</taxon>
    </lineage>
</organism>
<accession>A0A9X7FEK4</accession>
<dbReference type="EMBL" id="PNGY01000001">
    <property type="protein sequence ID" value="PMC54774.1"/>
    <property type="molecule type" value="Genomic_DNA"/>
</dbReference>
<protein>
    <submittedName>
        <fullName evidence="1">Uncharacterized protein</fullName>
    </submittedName>
</protein>
<gene>
    <name evidence="1" type="ORF">CJ213_01125</name>
</gene>
<dbReference type="AlphaFoldDB" id="A0A9X7FEK4"/>
<evidence type="ECO:0000313" key="1">
    <source>
        <dbReference type="EMBL" id="PMC54774.1"/>
    </source>
</evidence>